<protein>
    <recommendedName>
        <fullName evidence="1">glutathione transferase</fullName>
        <ecNumber evidence="1">2.5.1.18</ecNumber>
    </recommendedName>
</protein>
<comment type="caution">
    <text evidence="6">The sequence shown here is derived from an EMBL/GenBank/DDBJ whole genome shotgun (WGS) entry which is preliminary data.</text>
</comment>
<dbReference type="PANTHER" id="PTHR11571:SF150">
    <property type="entry name" value="GLUTATHIONE S-TRANSFERASE"/>
    <property type="match status" value="1"/>
</dbReference>
<dbReference type="InterPro" id="IPR010987">
    <property type="entry name" value="Glutathione-S-Trfase_C-like"/>
</dbReference>
<dbReference type="STRING" id="158441.A0A226CXR6"/>
<dbReference type="CDD" id="cd03039">
    <property type="entry name" value="GST_N_Sigma_like"/>
    <property type="match status" value="1"/>
</dbReference>
<dbReference type="OMA" id="CRMKREE"/>
<accession>A0A226CXR6</accession>
<evidence type="ECO:0000256" key="2">
    <source>
        <dbReference type="ARBA" id="ARBA00038317"/>
    </source>
</evidence>
<dbReference type="Gene3D" id="3.40.30.10">
    <property type="entry name" value="Glutaredoxin"/>
    <property type="match status" value="1"/>
</dbReference>
<dbReference type="InterPro" id="IPR036249">
    <property type="entry name" value="Thioredoxin-like_sf"/>
</dbReference>
<reference evidence="6 7" key="1">
    <citation type="submission" date="2015-12" db="EMBL/GenBank/DDBJ databases">
        <title>The genome of Folsomia candida.</title>
        <authorList>
            <person name="Faddeeva A."/>
            <person name="Derks M.F."/>
            <person name="Anvar Y."/>
            <person name="Smit S."/>
            <person name="Van Straalen N."/>
            <person name="Roelofs D."/>
        </authorList>
    </citation>
    <scope>NUCLEOTIDE SEQUENCE [LARGE SCALE GENOMIC DNA]</scope>
    <source>
        <strain evidence="6 7">VU population</strain>
        <tissue evidence="6">Whole body</tissue>
    </source>
</reference>
<dbReference type="FunFam" id="3.40.30.10:FF:000035">
    <property type="entry name" value="hematopoietic prostaglandin D synthase"/>
    <property type="match status" value="1"/>
</dbReference>
<dbReference type="SFLD" id="SFLDG01205">
    <property type="entry name" value="AMPS.1"/>
    <property type="match status" value="1"/>
</dbReference>
<dbReference type="FunFam" id="1.20.1050.10:FF:000030">
    <property type="entry name" value="Glutathione S-transferase S1"/>
    <property type="match status" value="1"/>
</dbReference>
<dbReference type="SUPFAM" id="SSF47616">
    <property type="entry name" value="GST C-terminal domain-like"/>
    <property type="match status" value="1"/>
</dbReference>
<dbReference type="InterPro" id="IPR040079">
    <property type="entry name" value="Glutathione_S-Trfase"/>
</dbReference>
<evidence type="ECO:0000313" key="6">
    <source>
        <dbReference type="EMBL" id="OXA37211.1"/>
    </source>
</evidence>
<dbReference type="GO" id="GO:0004364">
    <property type="term" value="F:glutathione transferase activity"/>
    <property type="evidence" value="ECO:0007669"/>
    <property type="project" value="UniProtKB-EC"/>
</dbReference>
<feature type="domain" description="GST N-terminal" evidence="4">
    <location>
        <begin position="3"/>
        <end position="81"/>
    </location>
</feature>
<dbReference type="CDD" id="cd03192">
    <property type="entry name" value="GST_C_Sigma_like"/>
    <property type="match status" value="1"/>
</dbReference>
<evidence type="ECO:0000259" key="4">
    <source>
        <dbReference type="PROSITE" id="PS50404"/>
    </source>
</evidence>
<keyword evidence="7" id="KW-1185">Reference proteome</keyword>
<dbReference type="InterPro" id="IPR050213">
    <property type="entry name" value="GST_superfamily"/>
</dbReference>
<name>A0A226CXR6_FOLCA</name>
<dbReference type="EC" id="2.5.1.18" evidence="1"/>
<keyword evidence="6" id="KW-0808">Transferase</keyword>
<dbReference type="SFLD" id="SFLDS00019">
    <property type="entry name" value="Glutathione_Transferase_(cytos"/>
    <property type="match status" value="1"/>
</dbReference>
<evidence type="ECO:0000259" key="5">
    <source>
        <dbReference type="PROSITE" id="PS50405"/>
    </source>
</evidence>
<dbReference type="InterPro" id="IPR004045">
    <property type="entry name" value="Glutathione_S-Trfase_N"/>
</dbReference>
<dbReference type="Pfam" id="PF14497">
    <property type="entry name" value="GST_C_3"/>
    <property type="match status" value="1"/>
</dbReference>
<feature type="domain" description="GST C-terminal" evidence="5">
    <location>
        <begin position="83"/>
        <end position="188"/>
    </location>
</feature>
<dbReference type="Pfam" id="PF02798">
    <property type="entry name" value="GST_N"/>
    <property type="match status" value="1"/>
</dbReference>
<dbReference type="OrthoDB" id="414243at2759"/>
<organism evidence="6 7">
    <name type="scientific">Folsomia candida</name>
    <name type="common">Springtail</name>
    <dbReference type="NCBI Taxonomy" id="158441"/>
    <lineage>
        <taxon>Eukaryota</taxon>
        <taxon>Metazoa</taxon>
        <taxon>Ecdysozoa</taxon>
        <taxon>Arthropoda</taxon>
        <taxon>Hexapoda</taxon>
        <taxon>Collembola</taxon>
        <taxon>Entomobryomorpha</taxon>
        <taxon>Isotomoidea</taxon>
        <taxon>Isotomidae</taxon>
        <taxon>Proisotominae</taxon>
        <taxon>Folsomia</taxon>
    </lineage>
</organism>
<evidence type="ECO:0000313" key="7">
    <source>
        <dbReference type="Proteomes" id="UP000198287"/>
    </source>
</evidence>
<dbReference type="Proteomes" id="UP000198287">
    <property type="component" value="Unassembled WGS sequence"/>
</dbReference>
<evidence type="ECO:0000256" key="3">
    <source>
        <dbReference type="ARBA" id="ARBA00047960"/>
    </source>
</evidence>
<evidence type="ECO:0000256" key="1">
    <source>
        <dbReference type="ARBA" id="ARBA00012452"/>
    </source>
</evidence>
<dbReference type="GO" id="GO:0006749">
    <property type="term" value="P:glutathione metabolic process"/>
    <property type="evidence" value="ECO:0007669"/>
    <property type="project" value="TreeGrafter"/>
</dbReference>
<dbReference type="SFLD" id="SFLDG00363">
    <property type="entry name" value="AMPS_(cytGST):_Alpha-__Mu-__Pi"/>
    <property type="match status" value="1"/>
</dbReference>
<dbReference type="Gene3D" id="1.20.1050.10">
    <property type="match status" value="1"/>
</dbReference>
<dbReference type="InterPro" id="IPR004046">
    <property type="entry name" value="GST_C"/>
</dbReference>
<comment type="similarity">
    <text evidence="2">Belongs to the GST superfamily. Sigma family.</text>
</comment>
<sequence length="188" mass="21720">MSQKYKFLYFPMKAVGESIRLLFHYSNVEFEDVRVSNEEWAKMKSEMPWNLLPVLVVDGKHQLSQCLTIFRYLAREFGLVGADEFETAKCNEYIDAMDEVRLDVLQMFRESDPAKKAAIKKNVVDNTFPKAWPKFNGILKRNGTGFLVGEGVTCADIYVAYMVDLLTGFVEFSTMSDYPELDDHRKKI</sequence>
<proteinExistence type="inferred from homology"/>
<dbReference type="AlphaFoldDB" id="A0A226CXR6"/>
<dbReference type="PROSITE" id="PS50404">
    <property type="entry name" value="GST_NTER"/>
    <property type="match status" value="1"/>
</dbReference>
<dbReference type="PROSITE" id="PS50405">
    <property type="entry name" value="GST_CTER"/>
    <property type="match status" value="1"/>
</dbReference>
<gene>
    <name evidence="6" type="ORF">Fcan01_28011</name>
</gene>
<dbReference type="EMBL" id="LNIX01000062">
    <property type="protein sequence ID" value="OXA37211.1"/>
    <property type="molecule type" value="Genomic_DNA"/>
</dbReference>
<comment type="catalytic activity">
    <reaction evidence="3">
        <text>RX + glutathione = an S-substituted glutathione + a halide anion + H(+)</text>
        <dbReference type="Rhea" id="RHEA:16437"/>
        <dbReference type="ChEBI" id="CHEBI:15378"/>
        <dbReference type="ChEBI" id="CHEBI:16042"/>
        <dbReference type="ChEBI" id="CHEBI:17792"/>
        <dbReference type="ChEBI" id="CHEBI:57925"/>
        <dbReference type="ChEBI" id="CHEBI:90779"/>
        <dbReference type="EC" id="2.5.1.18"/>
    </reaction>
</comment>
<dbReference type="SUPFAM" id="SSF52833">
    <property type="entry name" value="Thioredoxin-like"/>
    <property type="match status" value="1"/>
</dbReference>
<dbReference type="PANTHER" id="PTHR11571">
    <property type="entry name" value="GLUTATHIONE S-TRANSFERASE"/>
    <property type="match status" value="1"/>
</dbReference>
<dbReference type="InterPro" id="IPR036282">
    <property type="entry name" value="Glutathione-S-Trfase_C_sf"/>
</dbReference>
<dbReference type="GO" id="GO:0004602">
    <property type="term" value="F:glutathione peroxidase activity"/>
    <property type="evidence" value="ECO:0007669"/>
    <property type="project" value="UniProtKB-ARBA"/>
</dbReference>